<dbReference type="GO" id="GO:0000408">
    <property type="term" value="C:EKC/KEOPS complex"/>
    <property type="evidence" value="ECO:0007669"/>
    <property type="project" value="TreeGrafter"/>
</dbReference>
<dbReference type="PANTHER" id="PTHR15840:SF10">
    <property type="entry name" value="EKC_KEOPS COMPLEX SUBUNIT TPRKB"/>
    <property type="match status" value="1"/>
</dbReference>
<dbReference type="SUPFAM" id="SSF143870">
    <property type="entry name" value="PF0523-like"/>
    <property type="match status" value="1"/>
</dbReference>
<dbReference type="NCBIfam" id="NF011465">
    <property type="entry name" value="PRK14886.1-1"/>
    <property type="match status" value="1"/>
</dbReference>
<evidence type="ECO:0000256" key="4">
    <source>
        <dbReference type="ARBA" id="ARBA00016009"/>
    </source>
</evidence>
<dbReference type="GO" id="GO:0016301">
    <property type="term" value="F:kinase activity"/>
    <property type="evidence" value="ECO:0007669"/>
    <property type="project" value="UniProtKB-KW"/>
</dbReference>
<organism evidence="9 10">
    <name type="scientific">Crepidotus variabilis</name>
    <dbReference type="NCBI Taxonomy" id="179855"/>
    <lineage>
        <taxon>Eukaryota</taxon>
        <taxon>Fungi</taxon>
        <taxon>Dikarya</taxon>
        <taxon>Basidiomycota</taxon>
        <taxon>Agaricomycotina</taxon>
        <taxon>Agaricomycetes</taxon>
        <taxon>Agaricomycetidae</taxon>
        <taxon>Agaricales</taxon>
        <taxon>Agaricineae</taxon>
        <taxon>Crepidotaceae</taxon>
        <taxon>Crepidotus</taxon>
    </lineage>
</organism>
<evidence type="ECO:0000256" key="2">
    <source>
        <dbReference type="ARBA" id="ARBA00005546"/>
    </source>
</evidence>
<dbReference type="Pfam" id="PF08617">
    <property type="entry name" value="CGI-121"/>
    <property type="match status" value="1"/>
</dbReference>
<dbReference type="Gene3D" id="3.30.2380.10">
    <property type="entry name" value="CGI121/TPRKB"/>
    <property type="match status" value="1"/>
</dbReference>
<name>A0A9P6ELX5_9AGAR</name>
<dbReference type="InterPro" id="IPR013926">
    <property type="entry name" value="CGI121/TPRKB"/>
</dbReference>
<dbReference type="EMBL" id="MU157837">
    <property type="protein sequence ID" value="KAF9531009.1"/>
    <property type="molecule type" value="Genomic_DNA"/>
</dbReference>
<comment type="function">
    <text evidence="7">Component of the EKC/KEOPS complex that is required for the formation of a threonylcarbamoyl group on adenosine at position 37 (t(6)A37) in tRNAs that read codons beginning with adenine. The complex is probably involved in the transfer of the threonylcarbamoyl moiety of threonylcarbamoyl-AMP (TC-AMP) to the N6 group of A37. CGI121 acts as an allosteric effector that regulates the t(6)A activity of the complex. The EKC/KEOPS complex also promotes both telomere uncapping and telomere elongation. The complex is required for efficient recruitment of transcriptional coactivators. CGI121 is not required for tRNA modification.</text>
</comment>
<evidence type="ECO:0000313" key="10">
    <source>
        <dbReference type="Proteomes" id="UP000807306"/>
    </source>
</evidence>
<evidence type="ECO:0000256" key="3">
    <source>
        <dbReference type="ARBA" id="ARBA00015316"/>
    </source>
</evidence>
<evidence type="ECO:0000256" key="1">
    <source>
        <dbReference type="ARBA" id="ARBA00004123"/>
    </source>
</evidence>
<reference evidence="9" key="1">
    <citation type="submission" date="2020-11" db="EMBL/GenBank/DDBJ databases">
        <authorList>
            <consortium name="DOE Joint Genome Institute"/>
            <person name="Ahrendt S."/>
            <person name="Riley R."/>
            <person name="Andreopoulos W."/>
            <person name="Labutti K."/>
            <person name="Pangilinan J."/>
            <person name="Ruiz-Duenas F.J."/>
            <person name="Barrasa J.M."/>
            <person name="Sanchez-Garcia M."/>
            <person name="Camarero S."/>
            <person name="Miyauchi S."/>
            <person name="Serrano A."/>
            <person name="Linde D."/>
            <person name="Babiker R."/>
            <person name="Drula E."/>
            <person name="Ayuso-Fernandez I."/>
            <person name="Pacheco R."/>
            <person name="Padilla G."/>
            <person name="Ferreira P."/>
            <person name="Barriuso J."/>
            <person name="Kellner H."/>
            <person name="Castanera R."/>
            <person name="Alfaro M."/>
            <person name="Ramirez L."/>
            <person name="Pisabarro A.G."/>
            <person name="Kuo A."/>
            <person name="Tritt A."/>
            <person name="Lipzen A."/>
            <person name="He G."/>
            <person name="Yan M."/>
            <person name="Ng V."/>
            <person name="Cullen D."/>
            <person name="Martin F."/>
            <person name="Rosso M.-N."/>
            <person name="Henrissat B."/>
            <person name="Hibbett D."/>
            <person name="Martinez A.T."/>
            <person name="Grigoriev I.V."/>
        </authorList>
    </citation>
    <scope>NUCLEOTIDE SEQUENCE</scope>
    <source>
        <strain evidence="9">CBS 506.95</strain>
    </source>
</reference>
<dbReference type="GO" id="GO:0005829">
    <property type="term" value="C:cytosol"/>
    <property type="evidence" value="ECO:0007669"/>
    <property type="project" value="TreeGrafter"/>
</dbReference>
<comment type="caution">
    <text evidence="9">The sequence shown here is derived from an EMBL/GenBank/DDBJ whole genome shotgun (WGS) entry which is preliminary data.</text>
</comment>
<dbReference type="Proteomes" id="UP000807306">
    <property type="component" value="Unassembled WGS sequence"/>
</dbReference>
<protein>
    <recommendedName>
        <fullName evidence="4">EKC/KEOPS complex subunit CGI121</fullName>
    </recommendedName>
    <alternativeName>
        <fullName evidence="3">EKC/KEOPS complex subunit cgi121</fullName>
    </alternativeName>
</protein>
<keyword evidence="6 8" id="KW-0539">Nucleus</keyword>
<accession>A0A9P6ELX5</accession>
<evidence type="ECO:0000256" key="7">
    <source>
        <dbReference type="ARBA" id="ARBA00025043"/>
    </source>
</evidence>
<comment type="similarity">
    <text evidence="2 8">Belongs to the CGI121/TPRKB family.</text>
</comment>
<evidence type="ECO:0000256" key="8">
    <source>
        <dbReference type="RuleBase" id="RU004398"/>
    </source>
</evidence>
<dbReference type="InterPro" id="IPR036504">
    <property type="entry name" value="CGI121/TPRKB_sf"/>
</dbReference>
<keyword evidence="9" id="KW-0808">Transferase</keyword>
<dbReference type="AlphaFoldDB" id="A0A9P6ELX5"/>
<keyword evidence="10" id="KW-1185">Reference proteome</keyword>
<dbReference type="GO" id="GO:0005634">
    <property type="term" value="C:nucleus"/>
    <property type="evidence" value="ECO:0007669"/>
    <property type="project" value="UniProtKB-SubCell"/>
</dbReference>
<comment type="subcellular location">
    <subcellularLocation>
        <location evidence="1">Nucleus</location>
    </subcellularLocation>
</comment>
<proteinExistence type="inferred from homology"/>
<evidence type="ECO:0000313" key="9">
    <source>
        <dbReference type="EMBL" id="KAF9531009.1"/>
    </source>
</evidence>
<dbReference type="OrthoDB" id="329139at2759"/>
<dbReference type="GO" id="GO:0002949">
    <property type="term" value="P:tRNA threonylcarbamoyladenosine modification"/>
    <property type="evidence" value="ECO:0007669"/>
    <property type="project" value="TreeGrafter"/>
</dbReference>
<evidence type="ECO:0000256" key="5">
    <source>
        <dbReference type="ARBA" id="ARBA00022694"/>
    </source>
</evidence>
<gene>
    <name evidence="9" type="ORF">CPB83DRAFT_850017</name>
</gene>
<keyword evidence="5" id="KW-0819">tRNA processing</keyword>
<evidence type="ECO:0000256" key="6">
    <source>
        <dbReference type="ARBA" id="ARBA00023242"/>
    </source>
</evidence>
<keyword evidence="9" id="KW-0418">Kinase</keyword>
<dbReference type="PANTHER" id="PTHR15840">
    <property type="entry name" value="CGI-121 FAMILY MEMBER"/>
    <property type="match status" value="1"/>
</dbReference>
<sequence>MESIQYPQFDLKRSKVHIALFKNVSNSGQVKSRIVAAATAEGDYGLQERAAVNFAFVEARLITSRQHIETAIYQAILAEEAGTMLTKTVHSEILYFLNPTHNISEAIKRYGISTDTQDLILVRIDEPNVKEEAVEIAMKSVIQGNIEAFSALDDVTDWMTVKKYHKLSNEVAIAATRGNPAKEKSTIDTIVTSSVAMKNVMQ</sequence>